<feature type="domain" description="Protein-glutamine gamma-glutamyltransferase-like C-terminal" evidence="1">
    <location>
        <begin position="2"/>
        <end position="63"/>
    </location>
</feature>
<dbReference type="Proteomes" id="UP000219327">
    <property type="component" value="Unassembled WGS sequence"/>
</dbReference>
<comment type="caution">
    <text evidence="2">The sequence shown here is derived from an EMBL/GenBank/DDBJ whole genome shotgun (WGS) entry which is preliminary data.</text>
</comment>
<dbReference type="InterPro" id="IPR025403">
    <property type="entry name" value="TgpA-like_C"/>
</dbReference>
<proteinExistence type="predicted"/>
<protein>
    <recommendedName>
        <fullName evidence="1">Protein-glutamine gamma-glutamyltransferase-like C-terminal domain-containing protein</fullName>
    </recommendedName>
</protein>
<organism evidence="2 3">
    <name type="scientific">OM182 bacterium MED-G24</name>
    <dbReference type="NCBI Taxonomy" id="1986255"/>
    <lineage>
        <taxon>Bacteria</taxon>
        <taxon>Pseudomonadati</taxon>
        <taxon>Pseudomonadota</taxon>
        <taxon>Gammaproteobacteria</taxon>
        <taxon>OMG group</taxon>
        <taxon>OM182 clade</taxon>
    </lineage>
</organism>
<dbReference type="EMBL" id="NTKD01000075">
    <property type="protein sequence ID" value="PDH36077.1"/>
    <property type="molecule type" value="Genomic_DNA"/>
</dbReference>
<evidence type="ECO:0000313" key="3">
    <source>
        <dbReference type="Proteomes" id="UP000219327"/>
    </source>
</evidence>
<evidence type="ECO:0000259" key="1">
    <source>
        <dbReference type="Pfam" id="PF13559"/>
    </source>
</evidence>
<dbReference type="AlphaFoldDB" id="A0A2A5WIH3"/>
<gene>
    <name evidence="2" type="ORF">CNE99_10250</name>
</gene>
<accession>A0A2A5WIH3</accession>
<reference evidence="2 3" key="1">
    <citation type="submission" date="2017-08" db="EMBL/GenBank/DDBJ databases">
        <title>Fine stratification of microbial communities through a metagenomic profile of the photic zone.</title>
        <authorList>
            <person name="Haro-Moreno J.M."/>
            <person name="Lopez-Perez M."/>
            <person name="De La Torre J."/>
            <person name="Picazo A."/>
            <person name="Camacho A."/>
            <person name="Rodriguez-Valera F."/>
        </authorList>
    </citation>
    <scope>NUCLEOTIDE SEQUENCE [LARGE SCALE GENOMIC DNA]</scope>
    <source>
        <strain evidence="2">MED-G24</strain>
    </source>
</reference>
<evidence type="ECO:0000313" key="2">
    <source>
        <dbReference type="EMBL" id="PDH36077.1"/>
    </source>
</evidence>
<dbReference type="Pfam" id="PF13559">
    <property type="entry name" value="DUF4129"/>
    <property type="match status" value="1"/>
</dbReference>
<name>A0A2A5WIH3_9GAMM</name>
<sequence>MLAKRGYPRAPGETPLACADRIAESKPAWAMSAYEITRLCTNSSYDPESQSGDVIQAIRQQVRQF</sequence>